<comment type="function">
    <text evidence="3">Inhibits the supercoiling activity of DNA gyrase. Acts by inhibiting DNA gyrase at an early step, prior to (or at the step of) binding of DNA by the gyrase. It protects cells against toxins that target DNA gyrase, by inhibiting activity of these toxins and reducing the formation of lethal double-strand breaks in the cell.</text>
</comment>
<dbReference type="RefSeq" id="WP_167606034.1">
    <property type="nucleotide sequence ID" value="NZ_SOYS01000001.1"/>
</dbReference>
<evidence type="ECO:0000256" key="1">
    <source>
        <dbReference type="ARBA" id="ARBA00022490"/>
    </source>
</evidence>
<dbReference type="InterPro" id="IPR029442">
    <property type="entry name" value="GyrI-like"/>
</dbReference>
<dbReference type="InterPro" id="IPR024911">
    <property type="entry name" value="SmbC"/>
</dbReference>
<accession>A0ABX0VGT2</accession>
<dbReference type="PANTHER" id="PTHR40055:SF2">
    <property type="entry name" value="DNA GYRASE INHIBITOR"/>
    <property type="match status" value="1"/>
</dbReference>
<dbReference type="Pfam" id="PF06445">
    <property type="entry name" value="GyrI-like"/>
    <property type="match status" value="1"/>
</dbReference>
<evidence type="ECO:0000256" key="2">
    <source>
        <dbReference type="ARBA" id="ARBA00023016"/>
    </source>
</evidence>
<name>A0ABX0VGT2_9ENTR</name>
<dbReference type="NCBIfam" id="NF007451">
    <property type="entry name" value="PRK10016.1"/>
    <property type="match status" value="1"/>
</dbReference>
<evidence type="ECO:0000313" key="5">
    <source>
        <dbReference type="EMBL" id="NIY46232.1"/>
    </source>
</evidence>
<evidence type="ECO:0000256" key="3">
    <source>
        <dbReference type="HAMAP-Rule" id="MF_01896"/>
    </source>
</evidence>
<sequence length="156" mass="17848">MEFKIQQVSEQKVAGFHMVGPWEQTVHQGFEQLALWVKSHNITGTEWLAIYYDNPDEVPAQKLRCDTVLRVPEDFVVPETSEGVIVTRIEGGDYAVARARVDDNDFAEPWMQFLGSLAADERYQMTGKPCFERYLNDGSESGVWELDMYIPVVGKR</sequence>
<keyword evidence="2 3" id="KW-0346">Stress response</keyword>
<feature type="domain" description="AraC effector-binding" evidence="4">
    <location>
        <begin position="1"/>
        <end position="153"/>
    </location>
</feature>
<dbReference type="PANTHER" id="PTHR40055">
    <property type="entry name" value="TRANSCRIPTIONAL REGULATOR YGIV-RELATED"/>
    <property type="match status" value="1"/>
</dbReference>
<proteinExistence type="inferred from homology"/>
<organism evidence="5 6">
    <name type="scientific">Cedecea colo</name>
    <dbReference type="NCBI Taxonomy" id="2552946"/>
    <lineage>
        <taxon>Bacteria</taxon>
        <taxon>Pseudomonadati</taxon>
        <taxon>Pseudomonadota</taxon>
        <taxon>Gammaproteobacteria</taxon>
        <taxon>Enterobacterales</taxon>
        <taxon>Enterobacteriaceae</taxon>
        <taxon>Cedecea</taxon>
    </lineage>
</organism>
<keyword evidence="1 3" id="KW-0963">Cytoplasm</keyword>
<dbReference type="InterPro" id="IPR010499">
    <property type="entry name" value="AraC_E-bd"/>
</dbReference>
<dbReference type="Proteomes" id="UP000697927">
    <property type="component" value="Unassembled WGS sequence"/>
</dbReference>
<evidence type="ECO:0000313" key="6">
    <source>
        <dbReference type="Proteomes" id="UP000697927"/>
    </source>
</evidence>
<reference evidence="5 6" key="1">
    <citation type="journal article" date="2020" name="Microorganisms">
        <title>Polyphasic Characterisation of Cedecea colo sp. nov., a New Enteric Bacterium Isolated from the Koala Hindgut.</title>
        <authorList>
            <person name="Boath J.M."/>
            <person name="Dakhal S."/>
            <person name="Van T.T.H."/>
            <person name="Moore R.J."/>
            <person name="Dekiwadia C."/>
            <person name="Macreadie I.G."/>
        </authorList>
    </citation>
    <scope>NUCLEOTIDE SEQUENCE [LARGE SCALE GENOMIC DNA]</scope>
    <source>
        <strain evidence="5 6">ZA</strain>
    </source>
</reference>
<protein>
    <recommendedName>
        <fullName evidence="3">DNA gyrase inhibitor</fullName>
    </recommendedName>
</protein>
<comment type="caution">
    <text evidence="5">The sequence shown here is derived from an EMBL/GenBank/DDBJ whole genome shotgun (WGS) entry which is preliminary data.</text>
</comment>
<dbReference type="HAMAP" id="MF_01896">
    <property type="entry name" value="DNA_gyrase_inhibitor"/>
    <property type="match status" value="1"/>
</dbReference>
<comment type="similarity">
    <text evidence="3">Belongs to the DNA gyrase inhibitor family.</text>
</comment>
<evidence type="ECO:0000259" key="4">
    <source>
        <dbReference type="SMART" id="SM00871"/>
    </source>
</evidence>
<gene>
    <name evidence="3 5" type="primary">sbmC</name>
    <name evidence="5" type="ORF">E2L00_01480</name>
</gene>
<dbReference type="InterPro" id="IPR050908">
    <property type="entry name" value="SmbC-like"/>
</dbReference>
<comment type="subunit">
    <text evidence="3">Interacts with DNA gyrase.</text>
</comment>
<keyword evidence="6" id="KW-1185">Reference proteome</keyword>
<comment type="subcellular location">
    <subcellularLocation>
        <location evidence="3">Cytoplasm</location>
    </subcellularLocation>
</comment>
<dbReference type="SMART" id="SM00871">
    <property type="entry name" value="AraC_E_bind"/>
    <property type="match status" value="1"/>
</dbReference>
<dbReference type="EMBL" id="SOYS01000001">
    <property type="protein sequence ID" value="NIY46232.1"/>
    <property type="molecule type" value="Genomic_DNA"/>
</dbReference>
<dbReference type="Gene3D" id="3.20.80.10">
    <property type="entry name" value="Regulatory factor, effector binding domain"/>
    <property type="match status" value="1"/>
</dbReference>
<dbReference type="SUPFAM" id="SSF55136">
    <property type="entry name" value="Probable bacterial effector-binding domain"/>
    <property type="match status" value="1"/>
</dbReference>
<dbReference type="InterPro" id="IPR011256">
    <property type="entry name" value="Reg_factor_effector_dom_sf"/>
</dbReference>